<keyword evidence="1" id="KW-0812">Transmembrane</keyword>
<organism evidence="2">
    <name type="scientific">hydrothermal vent metagenome</name>
    <dbReference type="NCBI Taxonomy" id="652676"/>
    <lineage>
        <taxon>unclassified sequences</taxon>
        <taxon>metagenomes</taxon>
        <taxon>ecological metagenomes</taxon>
    </lineage>
</organism>
<dbReference type="AlphaFoldDB" id="A0A3B0UHF1"/>
<dbReference type="EMBL" id="UOEO01000098">
    <property type="protein sequence ID" value="VAW19066.1"/>
    <property type="molecule type" value="Genomic_DNA"/>
</dbReference>
<sequence length="47" mass="4984">MDVVLYILNNLALIGQRTWQHVSIVGVAVGLAILTGVPIGIAITQNK</sequence>
<accession>A0A3B0UHF1</accession>
<proteinExistence type="predicted"/>
<reference evidence="2" key="1">
    <citation type="submission" date="2018-06" db="EMBL/GenBank/DDBJ databases">
        <authorList>
            <person name="Zhirakovskaya E."/>
        </authorList>
    </citation>
    <scope>NUCLEOTIDE SEQUENCE</scope>
</reference>
<name>A0A3B0UHF1_9ZZZZ</name>
<feature type="non-terminal residue" evidence="2">
    <location>
        <position position="47"/>
    </location>
</feature>
<protein>
    <submittedName>
        <fullName evidence="2">Osmoprotectant ABC transporter, permease protein OsmW</fullName>
    </submittedName>
</protein>
<keyword evidence="1" id="KW-1133">Transmembrane helix</keyword>
<evidence type="ECO:0000256" key="1">
    <source>
        <dbReference type="SAM" id="Phobius"/>
    </source>
</evidence>
<gene>
    <name evidence="2" type="ORF">MNBD_ALPHA12-1953</name>
</gene>
<feature type="transmembrane region" description="Helical" evidence="1">
    <location>
        <begin position="20"/>
        <end position="43"/>
    </location>
</feature>
<evidence type="ECO:0000313" key="2">
    <source>
        <dbReference type="EMBL" id="VAW19066.1"/>
    </source>
</evidence>
<keyword evidence="1" id="KW-0472">Membrane</keyword>